<evidence type="ECO:0000313" key="8">
    <source>
        <dbReference type="Proteomes" id="UP000593567"/>
    </source>
</evidence>
<dbReference type="SMART" id="SM00195">
    <property type="entry name" value="DSPc"/>
    <property type="match status" value="1"/>
</dbReference>
<dbReference type="GO" id="GO:0005737">
    <property type="term" value="C:cytoplasm"/>
    <property type="evidence" value="ECO:0007669"/>
    <property type="project" value="TreeGrafter"/>
</dbReference>
<dbReference type="PANTHER" id="PTHR45961:SF6">
    <property type="entry name" value="IP21249P"/>
    <property type="match status" value="1"/>
</dbReference>
<comment type="similarity">
    <text evidence="1">Belongs to the protein-tyrosine phosphatase family. Non-receptor class dual specificity subfamily.</text>
</comment>
<dbReference type="Proteomes" id="UP000593567">
    <property type="component" value="Unassembled WGS sequence"/>
</dbReference>
<dbReference type="InterPro" id="IPR016130">
    <property type="entry name" value="Tyr_Pase_AS"/>
</dbReference>
<feature type="region of interest" description="Disordered" evidence="4">
    <location>
        <begin position="1"/>
        <end position="197"/>
    </location>
</feature>
<comment type="caution">
    <text evidence="7">The sequence shown here is derived from an EMBL/GenBank/DDBJ whole genome shotgun (WGS) entry which is preliminary data.</text>
</comment>
<reference evidence="7" key="1">
    <citation type="submission" date="2020-06" db="EMBL/GenBank/DDBJ databases">
        <title>Draft genome of Bugula neritina, a colonial animal packing powerful symbionts and potential medicines.</title>
        <authorList>
            <person name="Rayko M."/>
        </authorList>
    </citation>
    <scope>NUCLEOTIDE SEQUENCE [LARGE SCALE GENOMIC DNA]</scope>
    <source>
        <strain evidence="7">Kwan_BN1</strain>
    </source>
</reference>
<dbReference type="OrthoDB" id="285418at2759"/>
<dbReference type="CDD" id="cd14514">
    <property type="entry name" value="DUSP14-like"/>
    <property type="match status" value="1"/>
</dbReference>
<dbReference type="AlphaFoldDB" id="A0A7J7KI62"/>
<dbReference type="InterPro" id="IPR029021">
    <property type="entry name" value="Prot-tyrosine_phosphatase-like"/>
</dbReference>
<feature type="compositionally biased region" description="Polar residues" evidence="4">
    <location>
        <begin position="7"/>
        <end position="19"/>
    </location>
</feature>
<dbReference type="PROSITE" id="PS50054">
    <property type="entry name" value="TYR_PHOSPHATASE_DUAL"/>
    <property type="match status" value="1"/>
</dbReference>
<sequence length="393" mass="43247">MGAATSVKDSSIISSLKSQKAQRKSLRNNSSKGARVTNEYSELPGQSSGYTSCESKNIPVSGTKVPGTKIKYNTKSNGTKDTTDHSKAGIQPYVPTHIPANLNNNSKRVSIKSDSISSQNGHLPVSSKKSTGDLRRPSLTSKSSRGRSVSPRRHLERALSQGTISRSELEHIKSAIRSCRSASMSSHGKRPSRSRSISHELALSHPDKMTSFVVGNPPKFTSGAFGNLGTFKSISPVNESLYICGVMAMSEQKLKALKINCVINATLEWPPYQIPGLETVRVQVDDVPSSNLAPYFDKIADKMNEVIRRGGKVLVHCMAGISRSSTLCIAYLMKYKGLSLPQAYSLMKTRRPLVRPNDGFWRQLTQYEKELKRRKTEAKNPSKPGDKYRTLLF</sequence>
<dbReference type="InterPro" id="IPR052103">
    <property type="entry name" value="Dual_spec_Phospatases"/>
</dbReference>
<dbReference type="SMART" id="SM00404">
    <property type="entry name" value="PTPc_motif"/>
    <property type="match status" value="1"/>
</dbReference>
<dbReference type="InterPro" id="IPR000387">
    <property type="entry name" value="Tyr_Pase_dom"/>
</dbReference>
<dbReference type="InterPro" id="IPR020422">
    <property type="entry name" value="TYR_PHOSPHATASE_DUAL_dom"/>
</dbReference>
<dbReference type="PROSITE" id="PS00383">
    <property type="entry name" value="TYR_PHOSPHATASE_1"/>
    <property type="match status" value="1"/>
</dbReference>
<feature type="compositionally biased region" description="Polar residues" evidence="4">
    <location>
        <begin position="101"/>
        <end position="121"/>
    </location>
</feature>
<proteinExistence type="inferred from homology"/>
<dbReference type="GO" id="GO:0004721">
    <property type="term" value="F:phosphoprotein phosphatase activity"/>
    <property type="evidence" value="ECO:0007669"/>
    <property type="project" value="UniProtKB-KW"/>
</dbReference>
<evidence type="ECO:0000259" key="6">
    <source>
        <dbReference type="PROSITE" id="PS50056"/>
    </source>
</evidence>
<feature type="compositionally biased region" description="Polar residues" evidence="4">
    <location>
        <begin position="138"/>
        <end position="147"/>
    </location>
</feature>
<evidence type="ECO:0000313" key="7">
    <source>
        <dbReference type="EMBL" id="KAF6037917.1"/>
    </source>
</evidence>
<evidence type="ECO:0000256" key="4">
    <source>
        <dbReference type="SAM" id="MobiDB-lite"/>
    </source>
</evidence>
<evidence type="ECO:0000256" key="3">
    <source>
        <dbReference type="ARBA" id="ARBA00022912"/>
    </source>
</evidence>
<accession>A0A7J7KI62</accession>
<evidence type="ECO:0000256" key="2">
    <source>
        <dbReference type="ARBA" id="ARBA00022801"/>
    </source>
</evidence>
<dbReference type="SUPFAM" id="SSF52799">
    <property type="entry name" value="(Phosphotyrosine protein) phosphatases II"/>
    <property type="match status" value="1"/>
</dbReference>
<dbReference type="Pfam" id="PF00782">
    <property type="entry name" value="DSPc"/>
    <property type="match status" value="1"/>
</dbReference>
<feature type="compositionally biased region" description="Polar residues" evidence="4">
    <location>
        <begin position="27"/>
        <end position="60"/>
    </location>
</feature>
<keyword evidence="2" id="KW-0378">Hydrolase</keyword>
<organism evidence="7 8">
    <name type="scientific">Bugula neritina</name>
    <name type="common">Brown bryozoan</name>
    <name type="synonym">Sertularia neritina</name>
    <dbReference type="NCBI Taxonomy" id="10212"/>
    <lineage>
        <taxon>Eukaryota</taxon>
        <taxon>Metazoa</taxon>
        <taxon>Spiralia</taxon>
        <taxon>Lophotrochozoa</taxon>
        <taxon>Bryozoa</taxon>
        <taxon>Gymnolaemata</taxon>
        <taxon>Cheilostomatida</taxon>
        <taxon>Flustrina</taxon>
        <taxon>Buguloidea</taxon>
        <taxon>Bugulidae</taxon>
        <taxon>Bugula</taxon>
    </lineage>
</organism>
<dbReference type="PANTHER" id="PTHR45961">
    <property type="entry name" value="IP21249P"/>
    <property type="match status" value="1"/>
</dbReference>
<evidence type="ECO:0000259" key="5">
    <source>
        <dbReference type="PROSITE" id="PS50054"/>
    </source>
</evidence>
<keyword evidence="3" id="KW-0904">Protein phosphatase</keyword>
<dbReference type="EMBL" id="VXIV02000495">
    <property type="protein sequence ID" value="KAF6037917.1"/>
    <property type="molecule type" value="Genomic_DNA"/>
</dbReference>
<feature type="compositionally biased region" description="Polar residues" evidence="4">
    <location>
        <begin position="71"/>
        <end position="80"/>
    </location>
</feature>
<name>A0A7J7KI62_BUGNE</name>
<dbReference type="PROSITE" id="PS50056">
    <property type="entry name" value="TYR_PHOSPHATASE_2"/>
    <property type="match status" value="1"/>
</dbReference>
<feature type="domain" description="Tyrosine-protein phosphatase" evidence="5">
    <location>
        <begin position="233"/>
        <end position="373"/>
    </location>
</feature>
<dbReference type="InterPro" id="IPR000340">
    <property type="entry name" value="Dual-sp_phosphatase_cat-dom"/>
</dbReference>
<protein>
    <submittedName>
        <fullName evidence="7">DUSP14</fullName>
    </submittedName>
</protein>
<gene>
    <name evidence="7" type="ORF">EB796_003766</name>
</gene>
<feature type="domain" description="Tyrosine specific protein phosphatases" evidence="6">
    <location>
        <begin position="297"/>
        <end position="352"/>
    </location>
</feature>
<evidence type="ECO:0000256" key="1">
    <source>
        <dbReference type="ARBA" id="ARBA00008601"/>
    </source>
</evidence>
<keyword evidence="8" id="KW-1185">Reference proteome</keyword>
<dbReference type="InterPro" id="IPR003595">
    <property type="entry name" value="Tyr_Pase_cat"/>
</dbReference>
<dbReference type="Gene3D" id="3.90.190.10">
    <property type="entry name" value="Protein tyrosine phosphatase superfamily"/>
    <property type="match status" value="1"/>
</dbReference>